<comment type="function">
    <text evidence="1">Efflux system for nickel and cobalt.</text>
</comment>
<proteinExistence type="inferred from homology"/>
<keyword evidence="9" id="KW-0406">Ion transport</keyword>
<keyword evidence="15" id="KW-1185">Reference proteome</keyword>
<dbReference type="GO" id="GO:0032025">
    <property type="term" value="P:response to cobalt ion"/>
    <property type="evidence" value="ECO:0007669"/>
    <property type="project" value="TreeGrafter"/>
</dbReference>
<evidence type="ECO:0000256" key="3">
    <source>
        <dbReference type="ARBA" id="ARBA00022426"/>
    </source>
</evidence>
<name>A0A917IB15_9HYPH</name>
<feature type="transmembrane region" description="Helical" evidence="13">
    <location>
        <begin position="176"/>
        <end position="195"/>
    </location>
</feature>
<feature type="transmembrane region" description="Helical" evidence="13">
    <location>
        <begin position="98"/>
        <end position="118"/>
    </location>
</feature>
<comment type="similarity">
    <text evidence="13">Belongs to the NiCoT transporter (TC 2.A.52) family.</text>
</comment>
<gene>
    <name evidence="14" type="ORF">GCM10007036_41080</name>
</gene>
<dbReference type="Proteomes" id="UP000603912">
    <property type="component" value="Unassembled WGS sequence"/>
</dbReference>
<keyword evidence="4 13" id="KW-0813">Transport</keyword>
<evidence type="ECO:0000256" key="13">
    <source>
        <dbReference type="RuleBase" id="RU362101"/>
    </source>
</evidence>
<evidence type="ECO:0000256" key="8">
    <source>
        <dbReference type="ARBA" id="ARBA00022989"/>
    </source>
</evidence>
<keyword evidence="6" id="KW-0533">Nickel</keyword>
<dbReference type="GO" id="GO:0015099">
    <property type="term" value="F:nickel cation transmembrane transporter activity"/>
    <property type="evidence" value="ECO:0007669"/>
    <property type="project" value="UniProtKB-UniRule"/>
</dbReference>
<keyword evidence="8 13" id="KW-1133">Transmembrane helix</keyword>
<protein>
    <recommendedName>
        <fullName evidence="13">Nickel/cobalt efflux system</fullName>
    </recommendedName>
</protein>
<dbReference type="GO" id="GO:0006824">
    <property type="term" value="P:cobalt ion transport"/>
    <property type="evidence" value="ECO:0007669"/>
    <property type="project" value="UniProtKB-KW"/>
</dbReference>
<dbReference type="AlphaFoldDB" id="A0A917IB15"/>
<dbReference type="GO" id="GO:0046583">
    <property type="term" value="F:monoatomic cation efflux transmembrane transporter activity"/>
    <property type="evidence" value="ECO:0007669"/>
    <property type="project" value="TreeGrafter"/>
</dbReference>
<feature type="transmembrane region" description="Helical" evidence="13">
    <location>
        <begin position="241"/>
        <end position="266"/>
    </location>
</feature>
<organism evidence="14 15">
    <name type="scientific">Alsobacter metallidurans</name>
    <dbReference type="NCBI Taxonomy" id="340221"/>
    <lineage>
        <taxon>Bacteria</taxon>
        <taxon>Pseudomonadati</taxon>
        <taxon>Pseudomonadota</taxon>
        <taxon>Alphaproteobacteria</taxon>
        <taxon>Hyphomicrobiales</taxon>
        <taxon>Alsobacteraceae</taxon>
        <taxon>Alsobacter</taxon>
    </lineage>
</organism>
<keyword evidence="10" id="KW-0921">Nickel transport</keyword>
<dbReference type="Pfam" id="PF03824">
    <property type="entry name" value="NicO"/>
    <property type="match status" value="2"/>
</dbReference>
<feature type="transmembrane region" description="Helical" evidence="13">
    <location>
        <begin position="319"/>
        <end position="340"/>
    </location>
</feature>
<keyword evidence="11 13" id="KW-0472">Membrane</keyword>
<evidence type="ECO:0000256" key="5">
    <source>
        <dbReference type="ARBA" id="ARBA00022475"/>
    </source>
</evidence>
<evidence type="ECO:0000313" key="15">
    <source>
        <dbReference type="Proteomes" id="UP000603912"/>
    </source>
</evidence>
<reference evidence="14" key="2">
    <citation type="submission" date="2020-09" db="EMBL/GenBank/DDBJ databases">
        <authorList>
            <person name="Sun Q."/>
            <person name="Zhou Y."/>
        </authorList>
    </citation>
    <scope>NUCLEOTIDE SEQUENCE</scope>
    <source>
        <strain evidence="14">CGMCC 1.12214</strain>
    </source>
</reference>
<reference evidence="14" key="1">
    <citation type="journal article" date="2014" name="Int. J. Syst. Evol. Microbiol.">
        <title>Complete genome sequence of Corynebacterium casei LMG S-19264T (=DSM 44701T), isolated from a smear-ripened cheese.</title>
        <authorList>
            <consortium name="US DOE Joint Genome Institute (JGI-PGF)"/>
            <person name="Walter F."/>
            <person name="Albersmeier A."/>
            <person name="Kalinowski J."/>
            <person name="Ruckert C."/>
        </authorList>
    </citation>
    <scope>NUCLEOTIDE SEQUENCE</scope>
    <source>
        <strain evidence="14">CGMCC 1.12214</strain>
    </source>
</reference>
<keyword evidence="3" id="KW-0171">Cobalt transport</keyword>
<dbReference type="PANTHER" id="PTHR40659">
    <property type="entry name" value="NICKEL/COBALT EFFLUX SYSTEM RCNA"/>
    <property type="match status" value="1"/>
</dbReference>
<evidence type="ECO:0000256" key="11">
    <source>
        <dbReference type="ARBA" id="ARBA00023136"/>
    </source>
</evidence>
<dbReference type="GO" id="GO:0005886">
    <property type="term" value="C:plasma membrane"/>
    <property type="evidence" value="ECO:0007669"/>
    <property type="project" value="UniProtKB-SubCell"/>
</dbReference>
<comment type="caution">
    <text evidence="14">The sequence shown here is derived from an EMBL/GenBank/DDBJ whole genome shotgun (WGS) entry which is preliminary data.</text>
</comment>
<keyword evidence="7 13" id="KW-0812">Transmembrane</keyword>
<dbReference type="GO" id="GO:0010045">
    <property type="term" value="P:response to nickel cation"/>
    <property type="evidence" value="ECO:0007669"/>
    <property type="project" value="TreeGrafter"/>
</dbReference>
<evidence type="ECO:0000256" key="7">
    <source>
        <dbReference type="ARBA" id="ARBA00022692"/>
    </source>
</evidence>
<evidence type="ECO:0000256" key="12">
    <source>
        <dbReference type="ARBA" id="ARBA00023285"/>
    </source>
</evidence>
<dbReference type="InterPro" id="IPR051224">
    <property type="entry name" value="NiCoT_RcnA"/>
</dbReference>
<sequence length="345" mass="33892">MMLAAGVAGPTSFRRRRVLLALAIALAALALVGLGGAILSWALGGLGAAPPPRSPFGIGLREGGGSATGLTGWILATQSRFFQNLTDAVRTMKAAGDAGWALIGISFAYGVFHAAGPGHGKAVIAAWIVANENALKRGLAMAFAAAAVQAFVAIAIVSVAAGVLRATAARMTGLTNAVELASFAAVALVGAALTWRKAWRLAGRIAADGVVHAHAPGEPCGPDCGHAHLPGPERAAGSWRAAAGAVLAAGIRPCSGAILVLVFAMAQGLYGAGVASVLAMGLGTALTTGALAALAVFAKGAALRFASVRGQGAEWAMSVLEVLAGAVVLALGLALTFGVASAGAG</sequence>
<evidence type="ECO:0000256" key="1">
    <source>
        <dbReference type="ARBA" id="ARBA00002510"/>
    </source>
</evidence>
<feature type="transmembrane region" description="Helical" evidence="13">
    <location>
        <begin position="139"/>
        <end position="164"/>
    </location>
</feature>
<evidence type="ECO:0000256" key="10">
    <source>
        <dbReference type="ARBA" id="ARBA00023112"/>
    </source>
</evidence>
<accession>A0A917IB15</accession>
<dbReference type="EMBL" id="BMES01000002">
    <property type="protein sequence ID" value="GGH30474.1"/>
    <property type="molecule type" value="Genomic_DNA"/>
</dbReference>
<dbReference type="PANTHER" id="PTHR40659:SF1">
    <property type="entry name" value="NICKEL_COBALT EFFLUX SYSTEM RCNA"/>
    <property type="match status" value="1"/>
</dbReference>
<evidence type="ECO:0000256" key="2">
    <source>
        <dbReference type="ARBA" id="ARBA00004651"/>
    </source>
</evidence>
<dbReference type="InterPro" id="IPR011541">
    <property type="entry name" value="Ni/Co_transpt_high_affinity"/>
</dbReference>
<evidence type="ECO:0000256" key="9">
    <source>
        <dbReference type="ARBA" id="ARBA00023065"/>
    </source>
</evidence>
<evidence type="ECO:0000313" key="14">
    <source>
        <dbReference type="EMBL" id="GGH30474.1"/>
    </source>
</evidence>
<feature type="transmembrane region" description="Helical" evidence="13">
    <location>
        <begin position="272"/>
        <end position="298"/>
    </location>
</feature>
<evidence type="ECO:0000256" key="6">
    <source>
        <dbReference type="ARBA" id="ARBA00022596"/>
    </source>
</evidence>
<evidence type="ECO:0000256" key="4">
    <source>
        <dbReference type="ARBA" id="ARBA00022448"/>
    </source>
</evidence>
<keyword evidence="5" id="KW-1003">Cell membrane</keyword>
<keyword evidence="12" id="KW-0170">Cobalt</keyword>
<comment type="subcellular location">
    <subcellularLocation>
        <location evidence="2 13">Cell membrane</location>
        <topology evidence="2 13">Multi-pass membrane protein</topology>
    </subcellularLocation>
</comment>